<feature type="domain" description="ABC transporter" evidence="1">
    <location>
        <begin position="13"/>
        <end position="40"/>
    </location>
</feature>
<dbReference type="EMBL" id="JAGETR010000157">
    <property type="protein sequence ID" value="MBO2007264.1"/>
    <property type="molecule type" value="Genomic_DNA"/>
</dbReference>
<dbReference type="Pfam" id="PF00005">
    <property type="entry name" value="ABC_tran"/>
    <property type="match status" value="1"/>
</dbReference>
<name>A0A939NTC8_SERMA</name>
<keyword evidence="2" id="KW-0547">Nucleotide-binding</keyword>
<dbReference type="Gene3D" id="3.40.50.300">
    <property type="entry name" value="P-loop containing nucleotide triphosphate hydrolases"/>
    <property type="match status" value="1"/>
</dbReference>
<proteinExistence type="predicted"/>
<comment type="caution">
    <text evidence="2">The sequence shown here is derived from an EMBL/GenBank/DDBJ whole genome shotgun (WGS) entry which is preliminary data.</text>
</comment>
<protein>
    <submittedName>
        <fullName evidence="2">ATP-binding cassette domain-containing protein</fullName>
    </submittedName>
</protein>
<evidence type="ECO:0000259" key="1">
    <source>
        <dbReference type="Pfam" id="PF00005"/>
    </source>
</evidence>
<accession>A0A939NTC8</accession>
<dbReference type="InterPro" id="IPR003439">
    <property type="entry name" value="ABC_transporter-like_ATP-bd"/>
</dbReference>
<dbReference type="GO" id="GO:0016887">
    <property type="term" value="F:ATP hydrolysis activity"/>
    <property type="evidence" value="ECO:0007669"/>
    <property type="project" value="InterPro"/>
</dbReference>
<dbReference type="InterPro" id="IPR027417">
    <property type="entry name" value="P-loop_NTPase"/>
</dbReference>
<sequence>MRRCCSARTSARQSGDRIAIIGRNGCGKSSLLRLLWQAYRAPR</sequence>
<organism evidence="2">
    <name type="scientific">Serratia marcescens</name>
    <dbReference type="NCBI Taxonomy" id="615"/>
    <lineage>
        <taxon>Bacteria</taxon>
        <taxon>Pseudomonadati</taxon>
        <taxon>Pseudomonadota</taxon>
        <taxon>Gammaproteobacteria</taxon>
        <taxon>Enterobacterales</taxon>
        <taxon>Yersiniaceae</taxon>
        <taxon>Serratia</taxon>
    </lineage>
</organism>
<evidence type="ECO:0000313" key="2">
    <source>
        <dbReference type="EMBL" id="MBO2007264.1"/>
    </source>
</evidence>
<gene>
    <name evidence="2" type="ORF">J4732_19305</name>
</gene>
<reference evidence="2" key="1">
    <citation type="submission" date="2021-03" db="EMBL/GenBank/DDBJ databases">
        <title>Molecular epidemiology and mechanisms of colistin and carbapenem resistance in Enterobacteriaceae from clinical isolates, the environment and porcine samples in Pretoria, South Africa.</title>
        <authorList>
            <person name="Bogoshi D."/>
            <person name="Mbelle N.M."/>
            <person name="Naidoo V."/>
            <person name="Osei Sekyere J."/>
        </authorList>
    </citation>
    <scope>NUCLEOTIDE SEQUENCE</scope>
    <source>
        <strain evidence="2">C080</strain>
    </source>
</reference>
<dbReference type="AlphaFoldDB" id="A0A939NTC8"/>
<dbReference type="SUPFAM" id="SSF52540">
    <property type="entry name" value="P-loop containing nucleoside triphosphate hydrolases"/>
    <property type="match status" value="1"/>
</dbReference>
<dbReference type="GO" id="GO:0005524">
    <property type="term" value="F:ATP binding"/>
    <property type="evidence" value="ECO:0007669"/>
    <property type="project" value="UniProtKB-KW"/>
</dbReference>
<keyword evidence="2" id="KW-0067">ATP-binding</keyword>